<evidence type="ECO:0000313" key="3">
    <source>
        <dbReference type="EMBL" id="GLS84080.1"/>
    </source>
</evidence>
<dbReference type="GO" id="GO:0016787">
    <property type="term" value="F:hydrolase activity"/>
    <property type="evidence" value="ECO:0007669"/>
    <property type="project" value="UniProtKB-KW"/>
</dbReference>
<dbReference type="Pfam" id="PF03372">
    <property type="entry name" value="Exo_endo_phos"/>
    <property type="match status" value="1"/>
</dbReference>
<comment type="caution">
    <text evidence="3">The sequence shown here is derived from an EMBL/GenBank/DDBJ whole genome shotgun (WGS) entry which is preliminary data.</text>
</comment>
<name>A0AA37WYT0_9GAMM</name>
<dbReference type="InterPro" id="IPR005135">
    <property type="entry name" value="Endo/exonuclease/phosphatase"/>
</dbReference>
<organism evidence="3 4">
    <name type="scientific">Paraferrimonas haliotis</name>
    <dbReference type="NCBI Taxonomy" id="2013866"/>
    <lineage>
        <taxon>Bacteria</taxon>
        <taxon>Pseudomonadati</taxon>
        <taxon>Pseudomonadota</taxon>
        <taxon>Gammaproteobacteria</taxon>
        <taxon>Alteromonadales</taxon>
        <taxon>Ferrimonadaceae</taxon>
        <taxon>Paraferrimonas</taxon>
    </lineage>
</organism>
<reference evidence="3 4" key="1">
    <citation type="journal article" date="2014" name="Int. J. Syst. Evol. Microbiol.">
        <title>Complete genome sequence of Corynebacterium casei LMG S-19264T (=DSM 44701T), isolated from a smear-ripened cheese.</title>
        <authorList>
            <consortium name="US DOE Joint Genome Institute (JGI-PGF)"/>
            <person name="Walter F."/>
            <person name="Albersmeier A."/>
            <person name="Kalinowski J."/>
            <person name="Ruckert C."/>
        </authorList>
    </citation>
    <scope>NUCLEOTIDE SEQUENCE [LARGE SCALE GENOMIC DNA]</scope>
    <source>
        <strain evidence="3 4">NBRC 112785</strain>
    </source>
</reference>
<evidence type="ECO:0000313" key="4">
    <source>
        <dbReference type="Proteomes" id="UP001157439"/>
    </source>
</evidence>
<feature type="signal peptide" evidence="1">
    <location>
        <begin position="1"/>
        <end position="22"/>
    </location>
</feature>
<dbReference type="Gene3D" id="3.60.10.10">
    <property type="entry name" value="Endonuclease/exonuclease/phosphatase"/>
    <property type="match status" value="1"/>
</dbReference>
<feature type="domain" description="Endonuclease/exonuclease/phosphatase" evidence="2">
    <location>
        <begin position="41"/>
        <end position="305"/>
    </location>
</feature>
<proteinExistence type="predicted"/>
<dbReference type="PROSITE" id="PS51257">
    <property type="entry name" value="PROKAR_LIPOPROTEIN"/>
    <property type="match status" value="1"/>
</dbReference>
<dbReference type="Proteomes" id="UP001157439">
    <property type="component" value="Unassembled WGS sequence"/>
</dbReference>
<dbReference type="RefSeq" id="WP_095498434.1">
    <property type="nucleotide sequence ID" value="NZ_BSPO01000003.1"/>
</dbReference>
<evidence type="ECO:0000259" key="2">
    <source>
        <dbReference type="Pfam" id="PF03372"/>
    </source>
</evidence>
<keyword evidence="1" id="KW-0732">Signal</keyword>
<dbReference type="SUPFAM" id="SSF56219">
    <property type="entry name" value="DNase I-like"/>
    <property type="match status" value="1"/>
</dbReference>
<keyword evidence="4" id="KW-1185">Reference proteome</keyword>
<evidence type="ECO:0000256" key="1">
    <source>
        <dbReference type="SAM" id="SignalP"/>
    </source>
</evidence>
<keyword evidence="3" id="KW-0378">Hydrolase</keyword>
<accession>A0AA37WYT0</accession>
<dbReference type="InterPro" id="IPR036691">
    <property type="entry name" value="Endo/exonu/phosph_ase_sf"/>
</dbReference>
<dbReference type="AlphaFoldDB" id="A0AA37WYT0"/>
<sequence length="314" mass="34453">MKKLVSLIVGCGLLSMLISGCASDSPEASAPSKPQSTLRIATWNIEHLAQFDGQGCLPRTEADYQTLRAFAKTIDADVVALQEVDNAQAMQRVFPANEWNIAFSGRADTGSYDCNANPGQRSTQQKVGFAIRKGVNYTYQSADNLTELELDGNGLRHGVVLTLTDFSPAVEVMTVHMKSGCFVADYLTSDRYACHQLALQAPFLKNWMEQRLNNKTPFIVLGDFNHQLANNGNVLWQQIHSLNGSGNRVENLTDILGCHPRYPNPIDHILASSDVAQAYVEGSAFSHGFGYAQGDLKEEDMLSDHCPVSVDLRL</sequence>
<feature type="chain" id="PRO_5041468538" evidence="1">
    <location>
        <begin position="23"/>
        <end position="314"/>
    </location>
</feature>
<protein>
    <submittedName>
        <fullName evidence="3">Hydrolase</fullName>
    </submittedName>
</protein>
<dbReference type="EMBL" id="BSPO01000003">
    <property type="protein sequence ID" value="GLS84080.1"/>
    <property type="molecule type" value="Genomic_DNA"/>
</dbReference>
<gene>
    <name evidence="3" type="ORF">GCM10007894_20570</name>
</gene>